<keyword evidence="6 11" id="KW-0547">Nucleotide-binding</keyword>
<dbReference type="SMART" id="SM00220">
    <property type="entry name" value="S_TKc"/>
    <property type="match status" value="1"/>
</dbReference>
<evidence type="ECO:0000256" key="1">
    <source>
        <dbReference type="ARBA" id="ARBA00004167"/>
    </source>
</evidence>
<dbReference type="SMART" id="SM00108">
    <property type="entry name" value="B_lectin"/>
    <property type="match status" value="1"/>
</dbReference>
<keyword evidence="10 12" id="KW-0472">Membrane</keyword>
<evidence type="ECO:0008006" key="18">
    <source>
        <dbReference type="Google" id="ProtNLM"/>
    </source>
</evidence>
<dbReference type="InterPro" id="IPR001245">
    <property type="entry name" value="Ser-Thr/Tyr_kinase_cat_dom"/>
</dbReference>
<dbReference type="GO" id="GO:0016020">
    <property type="term" value="C:membrane"/>
    <property type="evidence" value="ECO:0007669"/>
    <property type="project" value="UniProtKB-SubCell"/>
</dbReference>
<dbReference type="Pfam" id="PF07714">
    <property type="entry name" value="PK_Tyr_Ser-Thr"/>
    <property type="match status" value="1"/>
</dbReference>
<proteinExistence type="predicted"/>
<dbReference type="PROSITE" id="PS50011">
    <property type="entry name" value="PROTEIN_KINASE_DOM"/>
    <property type="match status" value="1"/>
</dbReference>
<keyword evidence="4 12" id="KW-0812">Transmembrane</keyword>
<dbReference type="AlphaFoldDB" id="A0ABD3IGM6"/>
<evidence type="ECO:0000256" key="2">
    <source>
        <dbReference type="ARBA" id="ARBA00022527"/>
    </source>
</evidence>
<evidence type="ECO:0000256" key="5">
    <source>
        <dbReference type="ARBA" id="ARBA00022729"/>
    </source>
</evidence>
<accession>A0ABD3IGM6</accession>
<dbReference type="GO" id="GO:0005524">
    <property type="term" value="F:ATP binding"/>
    <property type="evidence" value="ECO:0007669"/>
    <property type="project" value="UniProtKB-UniRule"/>
</dbReference>
<feature type="transmembrane region" description="Helical" evidence="12">
    <location>
        <begin position="161"/>
        <end position="186"/>
    </location>
</feature>
<evidence type="ECO:0000256" key="6">
    <source>
        <dbReference type="ARBA" id="ARBA00022741"/>
    </source>
</evidence>
<dbReference type="InterPro" id="IPR011009">
    <property type="entry name" value="Kinase-like_dom_sf"/>
</dbReference>
<evidence type="ECO:0000256" key="9">
    <source>
        <dbReference type="ARBA" id="ARBA00022989"/>
    </source>
</evidence>
<comment type="caution">
    <text evidence="16">The sequence shown here is derived from an EMBL/GenBank/DDBJ whole genome shotgun (WGS) entry which is preliminary data.</text>
</comment>
<evidence type="ECO:0000256" key="8">
    <source>
        <dbReference type="ARBA" id="ARBA00022840"/>
    </source>
</evidence>
<dbReference type="PROSITE" id="PS50927">
    <property type="entry name" value="BULB_LECTIN"/>
    <property type="match status" value="1"/>
</dbReference>
<dbReference type="InterPro" id="IPR036426">
    <property type="entry name" value="Bulb-type_lectin_dom_sf"/>
</dbReference>
<keyword evidence="7" id="KW-0418">Kinase</keyword>
<evidence type="ECO:0000256" key="13">
    <source>
        <dbReference type="SAM" id="SignalP"/>
    </source>
</evidence>
<evidence type="ECO:0000256" key="12">
    <source>
        <dbReference type="SAM" id="Phobius"/>
    </source>
</evidence>
<dbReference type="InterPro" id="IPR001480">
    <property type="entry name" value="Bulb-type_lectin_dom"/>
</dbReference>
<name>A0ABD3IGM6_9MARC</name>
<dbReference type="PROSITE" id="PS00108">
    <property type="entry name" value="PROTEIN_KINASE_ST"/>
    <property type="match status" value="1"/>
</dbReference>
<evidence type="ECO:0000259" key="14">
    <source>
        <dbReference type="PROSITE" id="PS50011"/>
    </source>
</evidence>
<dbReference type="SUPFAM" id="SSF51110">
    <property type="entry name" value="alpha-D-mannose-specific plant lectins"/>
    <property type="match status" value="1"/>
</dbReference>
<dbReference type="CDD" id="cd14066">
    <property type="entry name" value="STKc_IRAK"/>
    <property type="match status" value="1"/>
</dbReference>
<evidence type="ECO:0000256" key="10">
    <source>
        <dbReference type="ARBA" id="ARBA00023136"/>
    </source>
</evidence>
<dbReference type="Gene3D" id="1.10.510.10">
    <property type="entry name" value="Transferase(Phosphotransferase) domain 1"/>
    <property type="match status" value="1"/>
</dbReference>
<dbReference type="GO" id="GO:0016301">
    <property type="term" value="F:kinase activity"/>
    <property type="evidence" value="ECO:0007669"/>
    <property type="project" value="UniProtKB-KW"/>
</dbReference>
<dbReference type="Gene3D" id="3.30.200.20">
    <property type="entry name" value="Phosphorylase Kinase, domain 1"/>
    <property type="match status" value="1"/>
</dbReference>
<protein>
    <recommendedName>
        <fullName evidence="18">Protein kinase domain-containing protein</fullName>
    </recommendedName>
</protein>
<feature type="domain" description="Protein kinase" evidence="14">
    <location>
        <begin position="221"/>
        <end position="504"/>
    </location>
</feature>
<evidence type="ECO:0000313" key="17">
    <source>
        <dbReference type="Proteomes" id="UP001633002"/>
    </source>
</evidence>
<evidence type="ECO:0000256" key="11">
    <source>
        <dbReference type="PROSITE-ProRule" id="PRU10141"/>
    </source>
</evidence>
<keyword evidence="8 11" id="KW-0067">ATP-binding</keyword>
<dbReference type="EMBL" id="JBJQOH010000001">
    <property type="protein sequence ID" value="KAL3701902.1"/>
    <property type="molecule type" value="Genomic_DNA"/>
</dbReference>
<dbReference type="Gene3D" id="2.90.10.10">
    <property type="entry name" value="Bulb-type lectin domain"/>
    <property type="match status" value="1"/>
</dbReference>
<evidence type="ECO:0000313" key="16">
    <source>
        <dbReference type="EMBL" id="KAL3701902.1"/>
    </source>
</evidence>
<organism evidence="16 17">
    <name type="scientific">Riccia sorocarpa</name>
    <dbReference type="NCBI Taxonomy" id="122646"/>
    <lineage>
        <taxon>Eukaryota</taxon>
        <taxon>Viridiplantae</taxon>
        <taxon>Streptophyta</taxon>
        <taxon>Embryophyta</taxon>
        <taxon>Marchantiophyta</taxon>
        <taxon>Marchantiopsida</taxon>
        <taxon>Marchantiidae</taxon>
        <taxon>Marchantiales</taxon>
        <taxon>Ricciaceae</taxon>
        <taxon>Riccia</taxon>
    </lineage>
</organism>
<feature type="chain" id="PRO_5044772148" description="Protein kinase domain-containing protein" evidence="13">
    <location>
        <begin position="25"/>
        <end position="556"/>
    </location>
</feature>
<keyword evidence="2" id="KW-0723">Serine/threonine-protein kinase</keyword>
<evidence type="ECO:0000256" key="4">
    <source>
        <dbReference type="ARBA" id="ARBA00022692"/>
    </source>
</evidence>
<evidence type="ECO:0000256" key="3">
    <source>
        <dbReference type="ARBA" id="ARBA00022679"/>
    </source>
</evidence>
<keyword evidence="3" id="KW-0808">Transferase</keyword>
<keyword evidence="17" id="KW-1185">Reference proteome</keyword>
<dbReference type="PANTHER" id="PTHR47974:SF9">
    <property type="entry name" value="RECEPTOR-LIKE SERINE_THREONINE-PROTEIN KINASE"/>
    <property type="match status" value="1"/>
</dbReference>
<dbReference type="InterPro" id="IPR000719">
    <property type="entry name" value="Prot_kinase_dom"/>
</dbReference>
<feature type="binding site" evidence="11">
    <location>
        <position position="249"/>
    </location>
    <ligand>
        <name>ATP</name>
        <dbReference type="ChEBI" id="CHEBI:30616"/>
    </ligand>
</feature>
<feature type="signal peptide" evidence="13">
    <location>
        <begin position="1"/>
        <end position="24"/>
    </location>
</feature>
<dbReference type="PROSITE" id="PS00107">
    <property type="entry name" value="PROTEIN_KINASE_ATP"/>
    <property type="match status" value="1"/>
</dbReference>
<dbReference type="InterPro" id="IPR017441">
    <property type="entry name" value="Protein_kinase_ATP_BS"/>
</dbReference>
<sequence>MDNVSRRLLPVLLHLFFVNFSILGSDSATYRVNHFNNTQDSLSAADCGRSYPSDGNRSGQYFLGFTNNESNAFFLSIWTTNCSIVWTANRKKPIGSDAVLEFVKGSLTLQSDGTEVWSTNTRGQAAYMDTATGNLRVVNADNQTLWQTFQLPAVEHLSLNLVLILGLCVIGLFCAAMFSVIGINVYKMKHSMRKSADEAFFKALPGLPTRFTMRELQTITSGFCHKLGSGGFGTVYGGVLPDGTKVAVKRLKNAAKQGRKEFRAEVELIGRVDHKNLVKLRGFCAEGSDNLLVYEFMPNGSLDSWLFNEGPGLQSQKLLPWSVRLKIALGTARGLAYLHEGLRDRIIHLDVKPQNILLNENFVPKLADFGLAKLLDRDQDASVVEIPMRGTPGYLAPEWQLQNGVTEKLDVYSYGMVLLEVVTGCRNSDVRSVGSHRHYLPAWALGELEEGNALDIVDDRLGGNFDQEQALRLTHVALLCLHEEAVMRPTMGTVVQMLEGRSVIPEIDNLNVEFAEVRHNRYSRFLSSINSGSLASPDSDSVELTLLSNIVVYNSR</sequence>
<dbReference type="InterPro" id="IPR008271">
    <property type="entry name" value="Ser/Thr_kinase_AS"/>
</dbReference>
<comment type="subcellular location">
    <subcellularLocation>
        <location evidence="1">Membrane</location>
        <topology evidence="1">Single-pass membrane protein</topology>
    </subcellularLocation>
</comment>
<reference evidence="16 17" key="1">
    <citation type="submission" date="2024-09" db="EMBL/GenBank/DDBJ databases">
        <title>Chromosome-scale assembly of Riccia sorocarpa.</title>
        <authorList>
            <person name="Paukszto L."/>
        </authorList>
    </citation>
    <scope>NUCLEOTIDE SEQUENCE [LARGE SCALE GENOMIC DNA]</scope>
    <source>
        <strain evidence="16">LP-2024</strain>
        <tissue evidence="16">Aerial parts of the thallus</tissue>
    </source>
</reference>
<dbReference type="PANTHER" id="PTHR47974">
    <property type="entry name" value="OS07G0415500 PROTEIN"/>
    <property type="match status" value="1"/>
</dbReference>
<dbReference type="Proteomes" id="UP001633002">
    <property type="component" value="Unassembled WGS sequence"/>
</dbReference>
<dbReference type="FunFam" id="3.30.200.20:FF:000178">
    <property type="entry name" value="serine/threonine-protein kinase PBS1-like"/>
    <property type="match status" value="1"/>
</dbReference>
<dbReference type="SUPFAM" id="SSF56112">
    <property type="entry name" value="Protein kinase-like (PK-like)"/>
    <property type="match status" value="1"/>
</dbReference>
<feature type="domain" description="Bulb-type lectin" evidence="15">
    <location>
        <begin position="36"/>
        <end position="150"/>
    </location>
</feature>
<dbReference type="FunFam" id="1.10.510.10:FF:000384">
    <property type="entry name" value="G-type lectin S-receptor-like serine/threonine-protein kinase"/>
    <property type="match status" value="1"/>
</dbReference>
<gene>
    <name evidence="16" type="ORF">R1sor_019924</name>
</gene>
<evidence type="ECO:0000256" key="7">
    <source>
        <dbReference type="ARBA" id="ARBA00022777"/>
    </source>
</evidence>
<keyword evidence="9 12" id="KW-1133">Transmembrane helix</keyword>
<keyword evidence="5 13" id="KW-0732">Signal</keyword>
<evidence type="ECO:0000259" key="15">
    <source>
        <dbReference type="PROSITE" id="PS50927"/>
    </source>
</evidence>